<dbReference type="Proteomes" id="UP000264006">
    <property type="component" value="Chromosome"/>
</dbReference>
<feature type="region of interest" description="Disordered" evidence="1">
    <location>
        <begin position="727"/>
        <end position="748"/>
    </location>
</feature>
<feature type="domain" description="DUF6351" evidence="3">
    <location>
        <begin position="44"/>
        <end position="700"/>
    </location>
</feature>
<feature type="signal peptide" evidence="2">
    <location>
        <begin position="1"/>
        <end position="36"/>
    </location>
</feature>
<evidence type="ECO:0000259" key="3">
    <source>
        <dbReference type="Pfam" id="PF19878"/>
    </source>
</evidence>
<dbReference type="RefSeq" id="WP_114591203.1">
    <property type="nucleotide sequence ID" value="NZ_CP031165.1"/>
</dbReference>
<dbReference type="Pfam" id="PF19878">
    <property type="entry name" value="DUF6351"/>
    <property type="match status" value="1"/>
</dbReference>
<gene>
    <name evidence="4" type="ORF">DVS28_a1897</name>
</gene>
<dbReference type="AlphaFoldDB" id="A0A346XWI5"/>
<dbReference type="KEGG" id="euz:DVS28_a1897"/>
<dbReference type="PANTHER" id="PTHR30032">
    <property type="entry name" value="N-ACETYLMURAMOYL-L-ALANINE AMIDASE-RELATED"/>
    <property type="match status" value="1"/>
</dbReference>
<keyword evidence="5" id="KW-1185">Reference proteome</keyword>
<name>A0A346XWI5_9ACTN</name>
<protein>
    <submittedName>
        <fullName evidence="4">N-acetylmuramoyl-L-alanine amidase</fullName>
    </submittedName>
</protein>
<dbReference type="InterPro" id="IPR051922">
    <property type="entry name" value="Bact_Sporulation_Assoc"/>
</dbReference>
<feature type="chain" id="PRO_5016990200" evidence="2">
    <location>
        <begin position="37"/>
        <end position="1045"/>
    </location>
</feature>
<evidence type="ECO:0000313" key="4">
    <source>
        <dbReference type="EMBL" id="AXV06582.1"/>
    </source>
</evidence>
<keyword evidence="2" id="KW-0732">Signal</keyword>
<proteinExistence type="predicted"/>
<dbReference type="EMBL" id="CP031165">
    <property type="protein sequence ID" value="AXV06582.1"/>
    <property type="molecule type" value="Genomic_DNA"/>
</dbReference>
<dbReference type="InterPro" id="IPR045556">
    <property type="entry name" value="DUF6351"/>
</dbReference>
<sequence length="1045" mass="109939">MPRTAPSPRAVAVPAAVLVALLALVAGLLLPAQARAGDEEVVAIEVLGNRADLLSDGNALVEVTVPTGDDAADLTVTAGDVDVTDAFAVRDNGRFMGRVEGLPLGETVLTASLPSGHGARITLTNHPRGGPVFSGPQIQPWTCLDGAIDEQCNRETTYSLQYMPTTGTGFRDYDPDNPPSDVATTTTTEGEEVPYIVRLEEGAMNRDSYAIAVLFDPEAPDYEPWAPQRGFNGRMVIVHGQSCDTAYSQVEALDVMDDSFLSQGFAVASHVLNHSGHSCNVVLQAESMLMMKEHFVERYGELRWTIGTGCSGGALAQYWTANAYPGGIYQGITASCSFPDAGSSANQYVDYDLLREYFESAEAPAAGIVWTPDKQEAVYGHPNAINAVTFTEVIPSSGDPSRRQALAQVQGNLGGQRCPGLPNDQLYDAETNPDGVRCTLQQYNANALGTDPTTGWANRPFGNVGIQYGLSGLLDGTISPEEFVHLNANVGGWDPDYNVQDERYDADRAGLANIYRSGLNNTASNLDTTAIIDNRGPDPGAFHDTYRTYALRDRLIREHGHADNMLLWRGPVPLLGDPTYADASVLAMDRWLAAVDADTSDLGLDEKIVRSRPEDVADRCSNGLGIDVDPAFCDTAIDVYSTPRIEAGAPLTDDVMRCRLMPVEDADHGDVEFTDAQLAILAEVFPDGVCDWSRPGLDETDTVPWLDYSDREGGVPMGPAPVSIPFGPGEEPVDPPAEPGPTGPRIQRHAGDNRIETAVAVSEASWTTASTVVIARADDFADSLAGAPLAVATRGPLLLSGRDGVPEQTIGELTRLGASNVVLLGGEAALSSAVADQLVELGLDVRRLAGPTREGTSIAIARELGTAEGAVLTARDSFADALSVSALAAAEGLPILLVQPDDLGDAADVLTPGADVLVVGGTAAVGEEVVDAVKDLGGTVTRLAGPTRYATSRVIADAALARGLQADTVWLATGRDFADGLVAGAAAALDRGPLLLVDGVDMAGSPEAGTFLTDHADEIVRVNVAGGRAAVSDVVLDVVDRLLTP</sequence>
<dbReference type="InterPro" id="IPR007253">
    <property type="entry name" value="Cell_wall-bd_2"/>
</dbReference>
<dbReference type="Pfam" id="PF04122">
    <property type="entry name" value="CW_binding_2"/>
    <property type="match status" value="3"/>
</dbReference>
<evidence type="ECO:0000313" key="5">
    <source>
        <dbReference type="Proteomes" id="UP000264006"/>
    </source>
</evidence>
<dbReference type="PANTHER" id="PTHR30032:SF8">
    <property type="entry name" value="GERMINATION-SPECIFIC N-ACETYLMURAMOYL-L-ALANINE AMIDASE"/>
    <property type="match status" value="1"/>
</dbReference>
<evidence type="ECO:0000256" key="1">
    <source>
        <dbReference type="SAM" id="MobiDB-lite"/>
    </source>
</evidence>
<evidence type="ECO:0000256" key="2">
    <source>
        <dbReference type="SAM" id="SignalP"/>
    </source>
</evidence>
<organism evidence="4 5">
    <name type="scientific">Euzebya pacifica</name>
    <dbReference type="NCBI Taxonomy" id="1608957"/>
    <lineage>
        <taxon>Bacteria</taxon>
        <taxon>Bacillati</taxon>
        <taxon>Actinomycetota</taxon>
        <taxon>Nitriliruptoria</taxon>
        <taxon>Euzebyales</taxon>
    </lineage>
</organism>
<dbReference type="Gene3D" id="3.40.50.12090">
    <property type="match status" value="1"/>
</dbReference>
<dbReference type="OrthoDB" id="3078806at2"/>
<accession>A0A346XWI5</accession>
<reference evidence="4 5" key="1">
    <citation type="submission" date="2018-09" db="EMBL/GenBank/DDBJ databases">
        <title>Complete genome sequence of Euzebya sp. DY32-46 isolated from seawater of Pacific Ocean.</title>
        <authorList>
            <person name="Xu L."/>
            <person name="Wu Y.-H."/>
            <person name="Xu X.-W."/>
        </authorList>
    </citation>
    <scope>NUCLEOTIDE SEQUENCE [LARGE SCALE GENOMIC DNA]</scope>
    <source>
        <strain evidence="4 5">DY32-46</strain>
    </source>
</reference>